<evidence type="ECO:0008006" key="3">
    <source>
        <dbReference type="Google" id="ProtNLM"/>
    </source>
</evidence>
<dbReference type="Pfam" id="PF08843">
    <property type="entry name" value="AbiEii"/>
    <property type="match status" value="1"/>
</dbReference>
<keyword evidence="2" id="KW-1185">Reference proteome</keyword>
<dbReference type="RefSeq" id="WP_179700076.1">
    <property type="nucleotide sequence ID" value="NZ_BAAAHA010000004.1"/>
</dbReference>
<protein>
    <recommendedName>
        <fullName evidence="3">Nucleotidyl transferase AbiEii/AbiGii toxin family protein</fullName>
    </recommendedName>
</protein>
<proteinExistence type="predicted"/>
<gene>
    <name evidence="1" type="ORF">HNR14_000922</name>
</gene>
<evidence type="ECO:0000313" key="2">
    <source>
        <dbReference type="Proteomes" id="UP000521075"/>
    </source>
</evidence>
<dbReference type="InterPro" id="IPR014942">
    <property type="entry name" value="AbiEii"/>
</dbReference>
<organism evidence="1 2">
    <name type="scientific">Leifsonia naganoensis</name>
    <dbReference type="NCBI Taxonomy" id="150025"/>
    <lineage>
        <taxon>Bacteria</taxon>
        <taxon>Bacillati</taxon>
        <taxon>Actinomycetota</taxon>
        <taxon>Actinomycetes</taxon>
        <taxon>Micrococcales</taxon>
        <taxon>Microbacteriaceae</taxon>
        <taxon>Leifsonia</taxon>
    </lineage>
</organism>
<sequence length="306" mass="34110">MSRANLSELPEKDRTPQSVAVLNGWVNHAAKELGVGDPGRLSWQIASTIVVAAMQRVMDPELGALFLLKGGAFLERRLSQTARSTKDIDAMFRGEVDAFVQKLDEAFTEPWGPFTLTRGEIQTINVPSRRVKPRRFDVRLEIKGRVWRKIQVEIAFADGQAQPDAEYVEAEDFGFFGLESAPQIATISLAYQVAQKLHACTDPHDPPRTKNDRVRDVVDLLLIREQLYVDGIPLVDVRLAAEAVFSGRATEAEELGFARREWPPTVISNEIWEAGYKRAAAGAEISLTLDEAIDEVNSWIQQIAEA</sequence>
<comment type="caution">
    <text evidence="1">The sequence shown here is derived from an EMBL/GenBank/DDBJ whole genome shotgun (WGS) entry which is preliminary data.</text>
</comment>
<reference evidence="1 2" key="1">
    <citation type="submission" date="2020-07" db="EMBL/GenBank/DDBJ databases">
        <title>Sequencing the genomes of 1000 actinobacteria strains.</title>
        <authorList>
            <person name="Klenk H.-P."/>
        </authorList>
    </citation>
    <scope>NUCLEOTIDE SEQUENCE [LARGE SCALE GENOMIC DNA]</scope>
    <source>
        <strain evidence="1 2">DSM 15166</strain>
    </source>
</reference>
<dbReference type="AlphaFoldDB" id="A0A853DRR1"/>
<evidence type="ECO:0000313" key="1">
    <source>
        <dbReference type="EMBL" id="NYK09041.1"/>
    </source>
</evidence>
<accession>A0A853DRR1</accession>
<dbReference type="EMBL" id="JACCHJ010000001">
    <property type="protein sequence ID" value="NYK09041.1"/>
    <property type="molecule type" value="Genomic_DNA"/>
</dbReference>
<dbReference type="Proteomes" id="UP000521075">
    <property type="component" value="Unassembled WGS sequence"/>
</dbReference>
<name>A0A853DRR1_9MICO</name>